<keyword evidence="2" id="KW-1185">Reference proteome</keyword>
<gene>
    <name evidence="1" type="ORF">N3K66_007943</name>
</gene>
<dbReference type="Proteomes" id="UP001163324">
    <property type="component" value="Chromosome 8"/>
</dbReference>
<name>A0ACC0US37_9HYPO</name>
<dbReference type="EMBL" id="CM047947">
    <property type="protein sequence ID" value="KAI9896921.1"/>
    <property type="molecule type" value="Genomic_DNA"/>
</dbReference>
<protein>
    <submittedName>
        <fullName evidence="1">Uncharacterized protein</fullName>
    </submittedName>
</protein>
<accession>A0ACC0US37</accession>
<evidence type="ECO:0000313" key="1">
    <source>
        <dbReference type="EMBL" id="KAI9896921.1"/>
    </source>
</evidence>
<organism evidence="1 2">
    <name type="scientific">Trichothecium roseum</name>
    <dbReference type="NCBI Taxonomy" id="47278"/>
    <lineage>
        <taxon>Eukaryota</taxon>
        <taxon>Fungi</taxon>
        <taxon>Dikarya</taxon>
        <taxon>Ascomycota</taxon>
        <taxon>Pezizomycotina</taxon>
        <taxon>Sordariomycetes</taxon>
        <taxon>Hypocreomycetidae</taxon>
        <taxon>Hypocreales</taxon>
        <taxon>Hypocreales incertae sedis</taxon>
        <taxon>Trichothecium</taxon>
    </lineage>
</organism>
<sequence>MSSYVITGANRGLGAEFLVQLSSDPNNVVVGLVRNKVAAQNALPAELKARSNVHLFQADIVDYPALKKAAEDTAKVTGGGLDYLIGNGAMISEWDQFDGIGTLGTHHPERLEKEMIDSFRINAVGNVHLINAFMPLILAGKQKKVAIISSGMADADLVAQYDVDTGSAYAVSKAALNLAVAKFSAEYRKDGVLVMAICPGMVNTRPDATPSQKELEAMGTMLSKFQKYAPNFTGPASPEYAAKSVLGVLYKSSVEAGNGGAFLSHLGTKRWL</sequence>
<proteinExistence type="predicted"/>
<evidence type="ECO:0000313" key="2">
    <source>
        <dbReference type="Proteomes" id="UP001163324"/>
    </source>
</evidence>
<comment type="caution">
    <text evidence="1">The sequence shown here is derived from an EMBL/GenBank/DDBJ whole genome shotgun (WGS) entry which is preliminary data.</text>
</comment>
<reference evidence="1" key="1">
    <citation type="submission" date="2022-10" db="EMBL/GenBank/DDBJ databases">
        <title>Complete Genome of Trichothecium roseum strain YXFP-22015, a Plant Pathogen Isolated from Citrus.</title>
        <authorList>
            <person name="Wang Y."/>
            <person name="Zhu L."/>
        </authorList>
    </citation>
    <scope>NUCLEOTIDE SEQUENCE</scope>
    <source>
        <strain evidence="1">YXFP-22015</strain>
    </source>
</reference>